<dbReference type="InterPro" id="IPR015424">
    <property type="entry name" value="PyrdxlP-dep_Trfase"/>
</dbReference>
<reference evidence="5" key="1">
    <citation type="journal article" date="2011" name="Nat. Commun.">
        <title>Effector diversification within compartments of the Leptosphaeria maculans genome affected by Repeat-Induced Point mutations.</title>
        <authorList>
            <person name="Rouxel T."/>
            <person name="Grandaubert J."/>
            <person name="Hane J.K."/>
            <person name="Hoede C."/>
            <person name="van de Wouw A.P."/>
            <person name="Couloux A."/>
            <person name="Dominguez V."/>
            <person name="Anthouard V."/>
            <person name="Bally P."/>
            <person name="Bourras S."/>
            <person name="Cozijnsen A.J."/>
            <person name="Ciuffetti L.M."/>
            <person name="Degrave A."/>
            <person name="Dilmaghani A."/>
            <person name="Duret L."/>
            <person name="Fudal I."/>
            <person name="Goodwin S.B."/>
            <person name="Gout L."/>
            <person name="Glaser N."/>
            <person name="Linglin J."/>
            <person name="Kema G.H.J."/>
            <person name="Lapalu N."/>
            <person name="Lawrence C.B."/>
            <person name="May K."/>
            <person name="Meyer M."/>
            <person name="Ollivier B."/>
            <person name="Poulain J."/>
            <person name="Schoch C.L."/>
            <person name="Simon A."/>
            <person name="Spatafora J.W."/>
            <person name="Stachowiak A."/>
            <person name="Turgeon B.G."/>
            <person name="Tyler B.M."/>
            <person name="Vincent D."/>
            <person name="Weissenbach J."/>
            <person name="Amselem J."/>
            <person name="Quesneville H."/>
            <person name="Oliver R.P."/>
            <person name="Wincker P."/>
            <person name="Balesdent M.-H."/>
            <person name="Howlett B.J."/>
        </authorList>
    </citation>
    <scope>NUCLEOTIDE SEQUENCE [LARGE SCALE GENOMIC DNA]</scope>
    <source>
        <strain evidence="5">JN3 / isolate v23.1.3 / race Av1-4-5-6-7-8</strain>
    </source>
</reference>
<dbReference type="eggNOG" id="KOG0256">
    <property type="taxonomic scope" value="Eukaryota"/>
</dbReference>
<dbReference type="PANTHER" id="PTHR43795:SF63">
    <property type="entry name" value="PUTATIVE (AFU_ORTHOLOGUE AFUA_4G00630)-RELATED"/>
    <property type="match status" value="1"/>
</dbReference>
<dbReference type="HOGENOM" id="CLU_017584_1_2_1"/>
<evidence type="ECO:0000256" key="2">
    <source>
        <dbReference type="SAM" id="MobiDB-lite"/>
    </source>
</evidence>
<dbReference type="Pfam" id="PF00155">
    <property type="entry name" value="Aminotran_1_2"/>
    <property type="match status" value="1"/>
</dbReference>
<keyword evidence="5" id="KW-1185">Reference proteome</keyword>
<name>E4ZZD2_LEPMJ</name>
<feature type="region of interest" description="Disordered" evidence="2">
    <location>
        <begin position="477"/>
        <end position="498"/>
    </location>
</feature>
<dbReference type="OMA" id="PYYGTFV"/>
<sequence length="498" mass="53560">MAGSLSSRGADATKSTGELSQLWEIISNPWHPETNPTGYVSLGVAENMLMHNELRDFINSKSLVDPHGKALTYGDGPSGSKPLLNALSAFLTRHLKPVTPIEPDHLVVTNGVTTTLEHTAWALTNPGEGILLGRPYYRGFLPDLQLRTGAKVVPVSFGTTDPCGPDCVPHYEAALLASNRAGVPIRALLLCHPHNPLGRCYTRPTLIALMALCQKYAIHLVSDEIYALSTWENPTPPSPTMDAEPAPTSPPFESILSIPPTDIIAPHLLHTLWGLSKDFGANGVRLATLISQANPAFLAACRAPALFSSPSSLAENAALALLGDAVFVDGYIAENRRRLGAAYADAVGLLERHGIEYMPGANAGFFLWVRLGGKGGGKDGAHGAERELQARLLAKRVFLVPGESVGAEEGGWFRMVFSQPRELVEEGLRRVRESEDSGEKTNVSIHDSDAPANFPMDLMGESHYPYLPCPCMSQIPNPASPSHPPTKPANLMSQKSRM</sequence>
<dbReference type="CDD" id="cd00609">
    <property type="entry name" value="AAT_like"/>
    <property type="match status" value="1"/>
</dbReference>
<feature type="domain" description="Aminotransferase class I/classII large" evidence="3">
    <location>
        <begin position="72"/>
        <end position="430"/>
    </location>
</feature>
<evidence type="ECO:0000256" key="1">
    <source>
        <dbReference type="ARBA" id="ARBA00022898"/>
    </source>
</evidence>
<evidence type="ECO:0000313" key="5">
    <source>
        <dbReference type="Proteomes" id="UP000002668"/>
    </source>
</evidence>
<proteinExistence type="predicted"/>
<keyword evidence="1" id="KW-0663">Pyridoxal phosphate</keyword>
<dbReference type="EMBL" id="FP929129">
    <property type="protein sequence ID" value="CBX96727.1"/>
    <property type="molecule type" value="Genomic_DNA"/>
</dbReference>
<dbReference type="InterPro" id="IPR050478">
    <property type="entry name" value="Ethylene_sulfur-biosynth"/>
</dbReference>
<dbReference type="STRING" id="985895.E4ZZD2"/>
<dbReference type="PANTHER" id="PTHR43795">
    <property type="entry name" value="BIFUNCTIONAL ASPARTATE AMINOTRANSFERASE AND GLUTAMATE/ASPARTATE-PREPHENATE AMINOTRANSFERASE-RELATED"/>
    <property type="match status" value="1"/>
</dbReference>
<feature type="region of interest" description="Disordered" evidence="2">
    <location>
        <begin position="431"/>
        <end position="454"/>
    </location>
</feature>
<dbReference type="InterPro" id="IPR004839">
    <property type="entry name" value="Aminotransferase_I/II_large"/>
</dbReference>
<dbReference type="Gene3D" id="3.90.1150.10">
    <property type="entry name" value="Aspartate Aminotransferase, domain 1"/>
    <property type="match status" value="1"/>
</dbReference>
<dbReference type="GO" id="GO:0006520">
    <property type="term" value="P:amino acid metabolic process"/>
    <property type="evidence" value="ECO:0007669"/>
    <property type="project" value="TreeGrafter"/>
</dbReference>
<feature type="compositionally biased region" description="Pro residues" evidence="2">
    <location>
        <begin position="478"/>
        <end position="487"/>
    </location>
</feature>
<protein>
    <recommendedName>
        <fullName evidence="3">Aminotransferase class I/classII large domain-containing protein</fullName>
    </recommendedName>
</protein>
<dbReference type="InParanoid" id="E4ZZD2"/>
<dbReference type="AlphaFoldDB" id="E4ZZD2"/>
<organism evidence="5">
    <name type="scientific">Leptosphaeria maculans (strain JN3 / isolate v23.1.3 / race Av1-4-5-6-7-8)</name>
    <name type="common">Blackleg fungus</name>
    <name type="synonym">Phoma lingam</name>
    <dbReference type="NCBI Taxonomy" id="985895"/>
    <lineage>
        <taxon>Eukaryota</taxon>
        <taxon>Fungi</taxon>
        <taxon>Dikarya</taxon>
        <taxon>Ascomycota</taxon>
        <taxon>Pezizomycotina</taxon>
        <taxon>Dothideomycetes</taxon>
        <taxon>Pleosporomycetidae</taxon>
        <taxon>Pleosporales</taxon>
        <taxon>Pleosporineae</taxon>
        <taxon>Leptosphaeriaceae</taxon>
        <taxon>Plenodomus</taxon>
        <taxon>Plenodomus lingam/Leptosphaeria maculans species complex</taxon>
    </lineage>
</organism>
<gene>
    <name evidence="4" type="ORF">LEMA_P109920.1</name>
</gene>
<dbReference type="InterPro" id="IPR015421">
    <property type="entry name" value="PyrdxlP-dep_Trfase_major"/>
</dbReference>
<dbReference type="GeneID" id="13290194"/>
<dbReference type="GO" id="GO:0030170">
    <property type="term" value="F:pyridoxal phosphate binding"/>
    <property type="evidence" value="ECO:0007669"/>
    <property type="project" value="InterPro"/>
</dbReference>
<dbReference type="GO" id="GO:0008483">
    <property type="term" value="F:transaminase activity"/>
    <property type="evidence" value="ECO:0007669"/>
    <property type="project" value="TreeGrafter"/>
</dbReference>
<accession>E4ZZD2</accession>
<dbReference type="Gene3D" id="3.40.640.10">
    <property type="entry name" value="Type I PLP-dependent aspartate aminotransferase-like (Major domain)"/>
    <property type="match status" value="1"/>
</dbReference>
<dbReference type="PRINTS" id="PR00753">
    <property type="entry name" value="ACCSYNTHASE"/>
</dbReference>
<dbReference type="Proteomes" id="UP000002668">
    <property type="component" value="Genome"/>
</dbReference>
<dbReference type="OrthoDB" id="7042322at2759"/>
<dbReference type="InterPro" id="IPR015422">
    <property type="entry name" value="PyrdxlP-dep_Trfase_small"/>
</dbReference>
<evidence type="ECO:0000259" key="3">
    <source>
        <dbReference type="Pfam" id="PF00155"/>
    </source>
</evidence>
<dbReference type="SUPFAM" id="SSF53383">
    <property type="entry name" value="PLP-dependent transferases"/>
    <property type="match status" value="1"/>
</dbReference>
<evidence type="ECO:0000313" key="4">
    <source>
        <dbReference type="EMBL" id="CBX96727.1"/>
    </source>
</evidence>
<dbReference type="VEuPathDB" id="FungiDB:LEMA_P109920.1"/>